<dbReference type="AlphaFoldDB" id="A0AAE0ZNV5"/>
<name>A0AAE0ZNV5_9GAST</name>
<reference evidence="2" key="1">
    <citation type="journal article" date="2023" name="G3 (Bethesda)">
        <title>A reference genome for the long-term kleptoplast-retaining sea slug Elysia crispata morphotype clarki.</title>
        <authorList>
            <person name="Eastman K.E."/>
            <person name="Pendleton A.L."/>
            <person name="Shaikh M.A."/>
            <person name="Suttiyut T."/>
            <person name="Ogas R."/>
            <person name="Tomko P."/>
            <person name="Gavelis G."/>
            <person name="Widhalm J.R."/>
            <person name="Wisecaver J.H."/>
        </authorList>
    </citation>
    <scope>NUCLEOTIDE SEQUENCE</scope>
    <source>
        <strain evidence="2">ECLA1</strain>
    </source>
</reference>
<evidence type="ECO:0000256" key="1">
    <source>
        <dbReference type="SAM" id="MobiDB-lite"/>
    </source>
</evidence>
<organism evidence="2 3">
    <name type="scientific">Elysia crispata</name>
    <name type="common">lettuce slug</name>
    <dbReference type="NCBI Taxonomy" id="231223"/>
    <lineage>
        <taxon>Eukaryota</taxon>
        <taxon>Metazoa</taxon>
        <taxon>Spiralia</taxon>
        <taxon>Lophotrochozoa</taxon>
        <taxon>Mollusca</taxon>
        <taxon>Gastropoda</taxon>
        <taxon>Heterobranchia</taxon>
        <taxon>Euthyneura</taxon>
        <taxon>Panpulmonata</taxon>
        <taxon>Sacoglossa</taxon>
        <taxon>Placobranchoidea</taxon>
        <taxon>Plakobranchidae</taxon>
        <taxon>Elysia</taxon>
    </lineage>
</organism>
<dbReference type="EMBL" id="JAWDGP010003645">
    <property type="protein sequence ID" value="KAK3772271.1"/>
    <property type="molecule type" value="Genomic_DNA"/>
</dbReference>
<dbReference type="Proteomes" id="UP001283361">
    <property type="component" value="Unassembled WGS sequence"/>
</dbReference>
<proteinExistence type="predicted"/>
<gene>
    <name evidence="2" type="ORF">RRG08_046856</name>
</gene>
<accession>A0AAE0ZNV5</accession>
<evidence type="ECO:0000313" key="2">
    <source>
        <dbReference type="EMBL" id="KAK3772271.1"/>
    </source>
</evidence>
<protein>
    <submittedName>
        <fullName evidence="2">Uncharacterized protein</fullName>
    </submittedName>
</protein>
<sequence>MPPKRDAQAATAGGRQPTTGHLERACHFKKRLEMGSKAGAESKQGHRQGVFKTHAQQFRACSSISRAAVSIQQDLVPSVELPRPMASGFCMAYLRDDSGKSAETAESVEFTEPFESIDFVRLLVECSL</sequence>
<comment type="caution">
    <text evidence="2">The sequence shown here is derived from an EMBL/GenBank/DDBJ whole genome shotgun (WGS) entry which is preliminary data.</text>
</comment>
<keyword evidence="3" id="KW-1185">Reference proteome</keyword>
<evidence type="ECO:0000313" key="3">
    <source>
        <dbReference type="Proteomes" id="UP001283361"/>
    </source>
</evidence>
<feature type="region of interest" description="Disordered" evidence="1">
    <location>
        <begin position="1"/>
        <end position="22"/>
    </location>
</feature>